<comment type="caution">
    <text evidence="11">The sequence shown here is derived from an EMBL/GenBank/DDBJ whole genome shotgun (WGS) entry which is preliminary data.</text>
</comment>
<dbReference type="Proteomes" id="UP000473278">
    <property type="component" value="Unassembled WGS sequence"/>
</dbReference>
<sequence>MKFDELNLNPSVLKGLNDLGNTNPTSLQETIIPAFLDGKNAFVKAGDIQGKVEVISITTVDTISKNKDEKGTLVLVLTPNPKGAHHIVGQISELAKHEEVTTATIDMDGDREAQEKAVLNGTSVLVANPGRLLDIMEDNLFILRNVKFLVIDGLDEMIDIGLEEQLKKIKKRVMSESQKLLFTNELNNNVKSLADNFLESPALIGFENLGSNGQTLQGPPEVSKDLSQGYINVPSRMKITTLMAHIEKTPADKCVIFTASKRGTDRLYRIFRKNNMKVTSLHGKLSDEKRSQRFANFANGDVQFLLVSDISASELNLDKVTQVINYDVPNDPDEYKYRANLVGAGKASRIVSLVSKQDQSDIRELKNEIGQSPEELPLPEKVVEKLEERKKKGKKQKRDSRPKRGSKGKKEKKERSKNKMELPRPSYEKLSGGRTGEADERTGVVEFFRKLFS</sequence>
<dbReference type="AlphaFoldDB" id="A0A6M1T4T4"/>
<dbReference type="GO" id="GO:0005829">
    <property type="term" value="C:cytosol"/>
    <property type="evidence" value="ECO:0007669"/>
    <property type="project" value="TreeGrafter"/>
</dbReference>
<feature type="domain" description="DEAD-box RNA helicase Q" evidence="10">
    <location>
        <begin position="1"/>
        <end position="29"/>
    </location>
</feature>
<organism evidence="11 12">
    <name type="scientific">Halalkalibaculum roseum</name>
    <dbReference type="NCBI Taxonomy" id="2709311"/>
    <lineage>
        <taxon>Bacteria</taxon>
        <taxon>Pseudomonadati</taxon>
        <taxon>Balneolota</taxon>
        <taxon>Balneolia</taxon>
        <taxon>Balneolales</taxon>
        <taxon>Balneolaceae</taxon>
        <taxon>Halalkalibaculum</taxon>
    </lineage>
</organism>
<dbReference type="PROSITE" id="PS51194">
    <property type="entry name" value="HELICASE_CTER"/>
    <property type="match status" value="1"/>
</dbReference>
<dbReference type="PROSITE" id="PS51192">
    <property type="entry name" value="HELICASE_ATP_BIND_1"/>
    <property type="match status" value="1"/>
</dbReference>
<evidence type="ECO:0000259" key="9">
    <source>
        <dbReference type="PROSITE" id="PS51194"/>
    </source>
</evidence>
<feature type="region of interest" description="Disordered" evidence="7">
    <location>
        <begin position="367"/>
        <end position="440"/>
    </location>
</feature>
<dbReference type="InterPro" id="IPR014001">
    <property type="entry name" value="Helicase_ATP-bd"/>
</dbReference>
<dbReference type="InterPro" id="IPR050079">
    <property type="entry name" value="DEAD_box_RNA_helicase"/>
</dbReference>
<protein>
    <submittedName>
        <fullName evidence="11">DEAD/DEAH box helicase</fullName>
    </submittedName>
</protein>
<dbReference type="SMART" id="SM00490">
    <property type="entry name" value="HELICc"/>
    <property type="match status" value="1"/>
</dbReference>
<dbReference type="PROSITE" id="PS51195">
    <property type="entry name" value="Q_MOTIF"/>
    <property type="match status" value="1"/>
</dbReference>
<dbReference type="PANTHER" id="PTHR47959:SF1">
    <property type="entry name" value="ATP-DEPENDENT RNA HELICASE DBPA"/>
    <property type="match status" value="1"/>
</dbReference>
<dbReference type="GO" id="GO:0003676">
    <property type="term" value="F:nucleic acid binding"/>
    <property type="evidence" value="ECO:0007669"/>
    <property type="project" value="InterPro"/>
</dbReference>
<keyword evidence="3 11" id="KW-0347">Helicase</keyword>
<gene>
    <name evidence="11" type="ORF">G3570_14205</name>
</gene>
<feature type="compositionally biased region" description="Basic and acidic residues" evidence="7">
    <location>
        <begin position="411"/>
        <end position="422"/>
    </location>
</feature>
<evidence type="ECO:0000313" key="12">
    <source>
        <dbReference type="Proteomes" id="UP000473278"/>
    </source>
</evidence>
<dbReference type="PANTHER" id="PTHR47959">
    <property type="entry name" value="ATP-DEPENDENT RNA HELICASE RHLE-RELATED"/>
    <property type="match status" value="1"/>
</dbReference>
<dbReference type="InterPro" id="IPR027417">
    <property type="entry name" value="P-loop_NTPase"/>
</dbReference>
<comment type="similarity">
    <text evidence="5">Belongs to the DEAD box helicase family.</text>
</comment>
<dbReference type="InterPro" id="IPR011545">
    <property type="entry name" value="DEAD/DEAH_box_helicase_dom"/>
</dbReference>
<dbReference type="Pfam" id="PF00271">
    <property type="entry name" value="Helicase_C"/>
    <property type="match status" value="1"/>
</dbReference>
<evidence type="ECO:0000256" key="5">
    <source>
        <dbReference type="ARBA" id="ARBA00038437"/>
    </source>
</evidence>
<evidence type="ECO:0000256" key="7">
    <source>
        <dbReference type="SAM" id="MobiDB-lite"/>
    </source>
</evidence>
<evidence type="ECO:0000256" key="2">
    <source>
        <dbReference type="ARBA" id="ARBA00022801"/>
    </source>
</evidence>
<dbReference type="GO" id="GO:0005524">
    <property type="term" value="F:ATP binding"/>
    <property type="evidence" value="ECO:0007669"/>
    <property type="project" value="UniProtKB-KW"/>
</dbReference>
<dbReference type="Gene3D" id="3.40.50.300">
    <property type="entry name" value="P-loop containing nucleotide triphosphate hydrolases"/>
    <property type="match status" value="2"/>
</dbReference>
<evidence type="ECO:0000259" key="8">
    <source>
        <dbReference type="PROSITE" id="PS51192"/>
    </source>
</evidence>
<proteinExistence type="inferred from homology"/>
<evidence type="ECO:0000256" key="3">
    <source>
        <dbReference type="ARBA" id="ARBA00022806"/>
    </source>
</evidence>
<name>A0A6M1T4T4_9BACT</name>
<dbReference type="Pfam" id="PF00270">
    <property type="entry name" value="DEAD"/>
    <property type="match status" value="1"/>
</dbReference>
<keyword evidence="1" id="KW-0547">Nucleotide-binding</keyword>
<feature type="short sequence motif" description="Q motif" evidence="6">
    <location>
        <begin position="1"/>
        <end position="29"/>
    </location>
</feature>
<keyword evidence="12" id="KW-1185">Reference proteome</keyword>
<dbReference type="SUPFAM" id="SSF52540">
    <property type="entry name" value="P-loop containing nucleoside triphosphate hydrolases"/>
    <property type="match status" value="1"/>
</dbReference>
<keyword evidence="2" id="KW-0378">Hydrolase</keyword>
<evidence type="ECO:0000259" key="10">
    <source>
        <dbReference type="PROSITE" id="PS51195"/>
    </source>
</evidence>
<feature type="compositionally biased region" description="Basic residues" evidence="7">
    <location>
        <begin position="391"/>
        <end position="410"/>
    </location>
</feature>
<feature type="compositionally biased region" description="Basic and acidic residues" evidence="7">
    <location>
        <begin position="381"/>
        <end position="390"/>
    </location>
</feature>
<dbReference type="EMBL" id="JAALLT010000004">
    <property type="protein sequence ID" value="NGP77797.1"/>
    <property type="molecule type" value="Genomic_DNA"/>
</dbReference>
<evidence type="ECO:0000256" key="4">
    <source>
        <dbReference type="ARBA" id="ARBA00022840"/>
    </source>
</evidence>
<dbReference type="GO" id="GO:0003724">
    <property type="term" value="F:RNA helicase activity"/>
    <property type="evidence" value="ECO:0007669"/>
    <property type="project" value="InterPro"/>
</dbReference>
<dbReference type="RefSeq" id="WP_165143495.1">
    <property type="nucleotide sequence ID" value="NZ_JAALLT010000004.1"/>
</dbReference>
<feature type="domain" description="Helicase ATP-binding" evidence="8">
    <location>
        <begin position="32"/>
        <end position="204"/>
    </location>
</feature>
<dbReference type="SMART" id="SM00487">
    <property type="entry name" value="DEXDc"/>
    <property type="match status" value="1"/>
</dbReference>
<evidence type="ECO:0000313" key="11">
    <source>
        <dbReference type="EMBL" id="NGP77797.1"/>
    </source>
</evidence>
<feature type="domain" description="Helicase C-terminal" evidence="9">
    <location>
        <begin position="225"/>
        <end position="384"/>
    </location>
</feature>
<dbReference type="CDD" id="cd18787">
    <property type="entry name" value="SF2_C_DEAD"/>
    <property type="match status" value="1"/>
</dbReference>
<keyword evidence="4" id="KW-0067">ATP-binding</keyword>
<evidence type="ECO:0000256" key="1">
    <source>
        <dbReference type="ARBA" id="ARBA00022741"/>
    </source>
</evidence>
<dbReference type="InterPro" id="IPR014014">
    <property type="entry name" value="RNA_helicase_DEAD_Q_motif"/>
</dbReference>
<dbReference type="InterPro" id="IPR001650">
    <property type="entry name" value="Helicase_C-like"/>
</dbReference>
<dbReference type="GO" id="GO:0016787">
    <property type="term" value="F:hydrolase activity"/>
    <property type="evidence" value="ECO:0007669"/>
    <property type="project" value="UniProtKB-KW"/>
</dbReference>
<accession>A0A6M1T4T4</accession>
<reference evidence="11 12" key="1">
    <citation type="submission" date="2020-02" db="EMBL/GenBank/DDBJ databases">
        <title>Balneolaceae bacterium YR4-1, complete genome.</title>
        <authorList>
            <person name="Li Y."/>
            <person name="Wu S."/>
        </authorList>
    </citation>
    <scope>NUCLEOTIDE SEQUENCE [LARGE SCALE GENOMIC DNA]</scope>
    <source>
        <strain evidence="11 12">YR4-1</strain>
    </source>
</reference>
<evidence type="ECO:0000256" key="6">
    <source>
        <dbReference type="PROSITE-ProRule" id="PRU00552"/>
    </source>
</evidence>